<accession>A0A179B540</accession>
<dbReference type="Pfam" id="PF18986">
    <property type="entry name" value="DUF5719"/>
    <property type="match status" value="1"/>
</dbReference>
<keyword evidence="1" id="KW-0732">Signal</keyword>
<feature type="signal peptide" evidence="1">
    <location>
        <begin position="1"/>
        <end position="22"/>
    </location>
</feature>
<organism evidence="2 3">
    <name type="scientific">Peptidiphaga gingivicola</name>
    <dbReference type="NCBI Taxonomy" id="2741497"/>
    <lineage>
        <taxon>Bacteria</taxon>
        <taxon>Bacillati</taxon>
        <taxon>Actinomycetota</taxon>
        <taxon>Actinomycetes</taxon>
        <taxon>Actinomycetales</taxon>
        <taxon>Actinomycetaceae</taxon>
        <taxon>Peptidiphaga</taxon>
    </lineage>
</organism>
<comment type="caution">
    <text evidence="2">The sequence shown here is derived from an EMBL/GenBank/DDBJ whole genome shotgun (WGS) entry which is preliminary data.</text>
</comment>
<proteinExistence type="predicted"/>
<dbReference type="Proteomes" id="UP000078368">
    <property type="component" value="Unassembled WGS sequence"/>
</dbReference>
<reference evidence="2 3" key="1">
    <citation type="submission" date="2016-04" db="EMBL/GenBank/DDBJ databases">
        <title>Peptidophaga gingivicola gen. nov., sp. nov., isolated from human subgingival plaque.</title>
        <authorList>
            <person name="Beall C.J."/>
            <person name="Mokrzan E.M."/>
            <person name="Griffen A.L."/>
            <person name="Leys E.J."/>
        </authorList>
    </citation>
    <scope>NUCLEOTIDE SEQUENCE [LARGE SCALE GENOMIC DNA]</scope>
    <source>
        <strain evidence="2 3">BA112</strain>
    </source>
</reference>
<dbReference type="STRING" id="1823756.A4H34_04965"/>
<dbReference type="InterPro" id="IPR043777">
    <property type="entry name" value="DUF5719"/>
</dbReference>
<feature type="chain" id="PRO_5008098977" description="Abnormal spindle-like microcephaly-associated protein ASH domain-containing protein" evidence="1">
    <location>
        <begin position="23"/>
        <end position="475"/>
    </location>
</feature>
<keyword evidence="3" id="KW-1185">Reference proteome</keyword>
<evidence type="ECO:0000313" key="3">
    <source>
        <dbReference type="Proteomes" id="UP000078368"/>
    </source>
</evidence>
<protein>
    <recommendedName>
        <fullName evidence="4">Abnormal spindle-like microcephaly-associated protein ASH domain-containing protein</fullName>
    </recommendedName>
</protein>
<sequence>MKHRIVGGVSALAVACAGGALAVSQARSVQTPHRHPASAVAAPPAPLSFACGGKLQRTVAEGVNVGEVNESIKVHSWIAAASTEGRAAPRTRIDGERKVPAVGKLAFSSSESPLTGTVSTDSVATGSAELAAGTFHSAAAGDLRGIAMNPCQRPSLDQWIVGSSAKVGVSNQLILANPGAKPVTVSVAAHAGIGKAELGANSAVVVPAGETKRVLLDGSLSDQDRIAFHVTAQSGGVAVSMQATALDGYTPAGVSFVTPSQAGRSLTIPGIRIDDAAGAASLRIVNPGNSTVSVNISTFSDAGKKPLPGGDGVKVAPGAVLDLSLEGLPAGQTSVSVEASAPVAVGARSTSRKAEGAPTDDAWAAARPAATSGSAVYGAAKARIVAVAGAQRANVVATPISESGREMTPVRASIGPDAQGALELPEGSVAVRYESNAPVSAAVATSAEVNEGVGIDWVPLASSGLAEESRRIALG</sequence>
<name>A0A179B540_9ACTO</name>
<dbReference type="PROSITE" id="PS51257">
    <property type="entry name" value="PROKAR_LIPOPROTEIN"/>
    <property type="match status" value="1"/>
</dbReference>
<evidence type="ECO:0000313" key="2">
    <source>
        <dbReference type="EMBL" id="OAP86489.1"/>
    </source>
</evidence>
<dbReference type="EMBL" id="LVZK01000001">
    <property type="protein sequence ID" value="OAP86489.1"/>
    <property type="molecule type" value="Genomic_DNA"/>
</dbReference>
<evidence type="ECO:0008006" key="4">
    <source>
        <dbReference type="Google" id="ProtNLM"/>
    </source>
</evidence>
<dbReference type="RefSeq" id="WP_064231277.1">
    <property type="nucleotide sequence ID" value="NZ_LVZK01000001.1"/>
</dbReference>
<gene>
    <name evidence="2" type="ORF">A4H34_04965</name>
</gene>
<dbReference type="AlphaFoldDB" id="A0A179B540"/>
<evidence type="ECO:0000256" key="1">
    <source>
        <dbReference type="SAM" id="SignalP"/>
    </source>
</evidence>